<gene>
    <name evidence="1" type="ORF">C4D60_Mb01t22900</name>
</gene>
<reference evidence="1 2" key="1">
    <citation type="journal article" date="2019" name="Nat. Plants">
        <title>Genome sequencing of Musa balbisiana reveals subgenome evolution and function divergence in polyploid bananas.</title>
        <authorList>
            <person name="Yao X."/>
        </authorList>
    </citation>
    <scope>NUCLEOTIDE SEQUENCE [LARGE SCALE GENOMIC DNA]</scope>
    <source>
        <strain evidence="2">cv. DH-PKW</strain>
        <tissue evidence="1">Leaves</tissue>
    </source>
</reference>
<dbReference type="AlphaFoldDB" id="A0A4S8JPF6"/>
<evidence type="ECO:0000313" key="2">
    <source>
        <dbReference type="Proteomes" id="UP000317650"/>
    </source>
</evidence>
<protein>
    <submittedName>
        <fullName evidence="1">Uncharacterized protein</fullName>
    </submittedName>
</protein>
<accession>A0A4S8JPF6</accession>
<keyword evidence="2" id="KW-1185">Reference proteome</keyword>
<name>A0A4S8JPF6_MUSBA</name>
<comment type="caution">
    <text evidence="1">The sequence shown here is derived from an EMBL/GenBank/DDBJ whole genome shotgun (WGS) entry which is preliminary data.</text>
</comment>
<evidence type="ECO:0000313" key="1">
    <source>
        <dbReference type="EMBL" id="THU64101.1"/>
    </source>
</evidence>
<organism evidence="1 2">
    <name type="scientific">Musa balbisiana</name>
    <name type="common">Banana</name>
    <dbReference type="NCBI Taxonomy" id="52838"/>
    <lineage>
        <taxon>Eukaryota</taxon>
        <taxon>Viridiplantae</taxon>
        <taxon>Streptophyta</taxon>
        <taxon>Embryophyta</taxon>
        <taxon>Tracheophyta</taxon>
        <taxon>Spermatophyta</taxon>
        <taxon>Magnoliopsida</taxon>
        <taxon>Liliopsida</taxon>
        <taxon>Zingiberales</taxon>
        <taxon>Musaceae</taxon>
        <taxon>Musa</taxon>
    </lineage>
</organism>
<dbReference type="Proteomes" id="UP000317650">
    <property type="component" value="Chromosome 1"/>
</dbReference>
<proteinExistence type="predicted"/>
<sequence>MESVCGCNKALSCRLKPDLVGNKGTVSCGVSLVSLACEQGRMKEVILVLNEIGYLSISSSRSNIGSVFLKLKELHGSGVSDTENKIRWKRCSSSTAVDDQNVYVALS</sequence>
<dbReference type="EMBL" id="PYDT01000004">
    <property type="protein sequence ID" value="THU64101.1"/>
    <property type="molecule type" value="Genomic_DNA"/>
</dbReference>